<dbReference type="AlphaFoldDB" id="A0A0S4R9X6"/>
<accession>A0A0S4R9X6</accession>
<comment type="caution">
    <text evidence="1">The sequence shown here is derived from an EMBL/GenBank/DDBJ whole genome shotgun (WGS) entry which is preliminary data.</text>
</comment>
<dbReference type="Proteomes" id="UP000052237">
    <property type="component" value="Unassembled WGS sequence"/>
</dbReference>
<dbReference type="EMBL" id="FAVB01000001">
    <property type="protein sequence ID" value="CUU70123.1"/>
    <property type="molecule type" value="Genomic_DNA"/>
</dbReference>
<evidence type="ECO:0000313" key="1">
    <source>
        <dbReference type="EMBL" id="CUU70123.1"/>
    </source>
</evidence>
<reference evidence="3 4" key="1">
    <citation type="submission" date="2015-11" db="EMBL/GenBank/DDBJ databases">
        <authorList>
            <consortium name="Pathogen Informatics"/>
        </authorList>
    </citation>
    <scope>NUCLEOTIDE SEQUENCE [LARGE SCALE GENOMIC DNA]</scope>
    <source>
        <strain evidence="1 3">006A-0059</strain>
        <strain evidence="2 4">007A-0283</strain>
    </source>
</reference>
<keyword evidence="3" id="KW-1185">Reference proteome</keyword>
<sequence>MITVQKIGINGFTSKNKRTAPIKHIIPKIVSNNSSDALLFLSIF</sequence>
<accession>A0A9W5EPF8</accession>
<organism evidence="1 3">
    <name type="scientific">Campylobacter hyointestinalis subsp. hyointestinalis</name>
    <dbReference type="NCBI Taxonomy" id="91352"/>
    <lineage>
        <taxon>Bacteria</taxon>
        <taxon>Pseudomonadati</taxon>
        <taxon>Campylobacterota</taxon>
        <taxon>Epsilonproteobacteria</taxon>
        <taxon>Campylobacterales</taxon>
        <taxon>Campylobacteraceae</taxon>
        <taxon>Campylobacter</taxon>
    </lineage>
</organism>
<evidence type="ECO:0000313" key="4">
    <source>
        <dbReference type="Proteomes" id="UP000052245"/>
    </source>
</evidence>
<dbReference type="EMBL" id="FAVC01000001">
    <property type="protein sequence ID" value="CUU70773.1"/>
    <property type="molecule type" value="Genomic_DNA"/>
</dbReference>
<evidence type="ECO:0000313" key="2">
    <source>
        <dbReference type="EMBL" id="CUU70773.1"/>
    </source>
</evidence>
<proteinExistence type="predicted"/>
<protein>
    <submittedName>
        <fullName evidence="1">Uncharacterized protein</fullName>
    </submittedName>
</protein>
<dbReference type="Proteomes" id="UP000052245">
    <property type="component" value="Unassembled WGS sequence"/>
</dbReference>
<gene>
    <name evidence="1" type="ORF">ERS686654_00216</name>
    <name evidence="2" type="ORF">ERS739223_00213</name>
</gene>
<name>A0A0S4R9X6_CAMHY</name>
<evidence type="ECO:0000313" key="3">
    <source>
        <dbReference type="Proteomes" id="UP000052237"/>
    </source>
</evidence>